<dbReference type="Gene3D" id="2.150.10.10">
    <property type="entry name" value="Serralysin-like metalloprotease, C-terminal"/>
    <property type="match status" value="3"/>
</dbReference>
<comment type="subcellular location">
    <subcellularLocation>
        <location evidence="1">Secreted</location>
    </subcellularLocation>
</comment>
<dbReference type="InterPro" id="IPR001343">
    <property type="entry name" value="Hemolysn_Ca-bd"/>
</dbReference>
<reference evidence="3 4" key="1">
    <citation type="submission" date="2019-03" db="EMBL/GenBank/DDBJ databases">
        <title>Genomic Encyclopedia of Type Strains, Phase IV (KMG-IV): sequencing the most valuable type-strain genomes for metagenomic binning, comparative biology and taxonomic classification.</title>
        <authorList>
            <person name="Goeker M."/>
        </authorList>
    </citation>
    <scope>NUCLEOTIDE SEQUENCE [LARGE SCALE GENOMIC DNA]</scope>
    <source>
        <strain evidence="3 4">DSM 104836</strain>
    </source>
</reference>
<dbReference type="AlphaFoldDB" id="A0A4R3JJB7"/>
<evidence type="ECO:0000313" key="3">
    <source>
        <dbReference type="EMBL" id="TCS66229.1"/>
    </source>
</evidence>
<keyword evidence="4" id="KW-1185">Reference proteome</keyword>
<dbReference type="EMBL" id="SLZU01000002">
    <property type="protein sequence ID" value="TCS66229.1"/>
    <property type="molecule type" value="Genomic_DNA"/>
</dbReference>
<gene>
    <name evidence="3" type="ORF">EDD52_10243</name>
</gene>
<protein>
    <submittedName>
        <fullName evidence="3">Hemolysin type calcium-binding protein</fullName>
    </submittedName>
</protein>
<comment type="caution">
    <text evidence="3">The sequence shown here is derived from an EMBL/GenBank/DDBJ whole genome shotgun (WGS) entry which is preliminary data.</text>
</comment>
<accession>A0A4R3JJB7</accession>
<evidence type="ECO:0000256" key="2">
    <source>
        <dbReference type="ARBA" id="ARBA00022525"/>
    </source>
</evidence>
<dbReference type="InterPro" id="IPR018511">
    <property type="entry name" value="Hemolysin-typ_Ca-bd_CS"/>
</dbReference>
<dbReference type="PRINTS" id="PR00313">
    <property type="entry name" value="CABNDNGRPT"/>
</dbReference>
<dbReference type="InterPro" id="IPR050557">
    <property type="entry name" value="RTX_toxin/Mannuronan_C5-epim"/>
</dbReference>
<dbReference type="GO" id="GO:0005509">
    <property type="term" value="F:calcium ion binding"/>
    <property type="evidence" value="ECO:0007669"/>
    <property type="project" value="InterPro"/>
</dbReference>
<dbReference type="SUPFAM" id="SSF51120">
    <property type="entry name" value="beta-Roll"/>
    <property type="match status" value="2"/>
</dbReference>
<dbReference type="PANTHER" id="PTHR38340:SF1">
    <property type="entry name" value="S-LAYER PROTEIN"/>
    <property type="match status" value="1"/>
</dbReference>
<dbReference type="GO" id="GO:0005576">
    <property type="term" value="C:extracellular region"/>
    <property type="evidence" value="ECO:0007669"/>
    <property type="project" value="UniProtKB-SubCell"/>
</dbReference>
<proteinExistence type="predicted"/>
<dbReference type="Pfam" id="PF00353">
    <property type="entry name" value="HemolysinCabind"/>
    <property type="match status" value="3"/>
</dbReference>
<dbReference type="OrthoDB" id="9342475at2"/>
<dbReference type="InterPro" id="IPR011049">
    <property type="entry name" value="Serralysin-like_metalloprot_C"/>
</dbReference>
<sequence>MKAWSGATDFFPRGFTVTITVNLSSHNLDYFDALDLSGLDALSLDFGSALVPFDAAFDGGSVTRLTSSRISISNDGYAVNLLGRGISPTSSVDALGRALESGTARGTLTGLTLTDQGTEVVGLSLTASSLQLRYDDLELELTGTFPTGLGDVLSAMIAIVELSDPYFLSNAEIAEYEAALAGYQVSGMSVSQSGSEIVSVSLGRNVVSVKVDDFTIEVNGRFPTDLGSSSSLTELLPALLDGDGDLDPDTLNGLRIDNVTLLAPNNAQILRATGDFIADLSDPYADETYLVDGVAFDHVHIDVAIGGQTSNRIVTDAASSFVAGLAGDDTIIGNYGNEVLAGNKGNDILAANGANTVLQGGQGSDRLRGSGFADELFGGDGADTIFGAQGDDFIFGGDTSNDKRDLVYGGGGNDRIDGGHGNDELRGDAGNDTIAGGFGADTILGGNGDDVLTGSSFSDRIIGGKGKDFINGGFGFDRLVGGSDADQFFHVGVRGHGSDWVQDYDSAEGDVLRTGIARSSASDYLVRFADTGAADASAAEAFVSYRPTGQILWVLIDGAAQDEINLQIGGQVYDLLA</sequence>
<organism evidence="3 4">
    <name type="scientific">Primorskyibacter sedentarius</name>
    <dbReference type="NCBI Taxonomy" id="745311"/>
    <lineage>
        <taxon>Bacteria</taxon>
        <taxon>Pseudomonadati</taxon>
        <taxon>Pseudomonadota</taxon>
        <taxon>Alphaproteobacteria</taxon>
        <taxon>Rhodobacterales</taxon>
        <taxon>Roseobacteraceae</taxon>
        <taxon>Primorskyibacter</taxon>
    </lineage>
</organism>
<evidence type="ECO:0000313" key="4">
    <source>
        <dbReference type="Proteomes" id="UP000295696"/>
    </source>
</evidence>
<keyword evidence="2" id="KW-0964">Secreted</keyword>
<dbReference type="PROSITE" id="PS00330">
    <property type="entry name" value="HEMOLYSIN_CALCIUM"/>
    <property type="match status" value="2"/>
</dbReference>
<evidence type="ECO:0000256" key="1">
    <source>
        <dbReference type="ARBA" id="ARBA00004613"/>
    </source>
</evidence>
<name>A0A4R3JJB7_9RHOB</name>
<dbReference type="Proteomes" id="UP000295696">
    <property type="component" value="Unassembled WGS sequence"/>
</dbReference>
<dbReference type="PANTHER" id="PTHR38340">
    <property type="entry name" value="S-LAYER PROTEIN"/>
    <property type="match status" value="1"/>
</dbReference>